<gene>
    <name evidence="4" type="ORF">IV68_GL001075</name>
</gene>
<feature type="domain" description="DUF4767" evidence="3">
    <location>
        <begin position="91"/>
        <end position="227"/>
    </location>
</feature>
<evidence type="ECO:0000256" key="1">
    <source>
        <dbReference type="SAM" id="MobiDB-lite"/>
    </source>
</evidence>
<evidence type="ECO:0000256" key="2">
    <source>
        <dbReference type="SAM" id="Phobius"/>
    </source>
</evidence>
<keyword evidence="5" id="KW-1185">Reference proteome</keyword>
<keyword evidence="4" id="KW-0449">Lipoprotein</keyword>
<evidence type="ECO:0000313" key="4">
    <source>
        <dbReference type="EMBL" id="KRN31195.1"/>
    </source>
</evidence>
<protein>
    <submittedName>
        <fullName evidence="4">Lipoprotein</fullName>
    </submittedName>
</protein>
<dbReference type="AlphaFoldDB" id="A0A0R2FU79"/>
<reference evidence="4 5" key="1">
    <citation type="journal article" date="2015" name="Genome Announc.">
        <title>Expanding the biotechnology potential of lactobacilli through comparative genomics of 213 strains and associated genera.</title>
        <authorList>
            <person name="Sun Z."/>
            <person name="Harris H.M."/>
            <person name="McCann A."/>
            <person name="Guo C."/>
            <person name="Argimon S."/>
            <person name="Zhang W."/>
            <person name="Yang X."/>
            <person name="Jeffery I.B."/>
            <person name="Cooney J.C."/>
            <person name="Kagawa T.F."/>
            <person name="Liu W."/>
            <person name="Song Y."/>
            <person name="Salvetti E."/>
            <person name="Wrobel A."/>
            <person name="Rasinkangas P."/>
            <person name="Parkhill J."/>
            <person name="Rea M.C."/>
            <person name="O'Sullivan O."/>
            <person name="Ritari J."/>
            <person name="Douillard F.P."/>
            <person name="Paul Ross R."/>
            <person name="Yang R."/>
            <person name="Briner A.E."/>
            <person name="Felis G.E."/>
            <person name="de Vos W.M."/>
            <person name="Barrangou R."/>
            <person name="Klaenhammer T.R."/>
            <person name="Caufield P.W."/>
            <person name="Cui Y."/>
            <person name="Zhang H."/>
            <person name="O'Toole P.W."/>
        </authorList>
    </citation>
    <scope>NUCLEOTIDE SEQUENCE [LARGE SCALE GENOMIC DNA]</scope>
    <source>
        <strain evidence="4 5">DSM 20190</strain>
    </source>
</reference>
<evidence type="ECO:0000313" key="5">
    <source>
        <dbReference type="Proteomes" id="UP000051296"/>
    </source>
</evidence>
<dbReference type="InterPro" id="IPR031927">
    <property type="entry name" value="DUF4767"/>
</dbReference>
<proteinExistence type="predicted"/>
<sequence length="257" mass="28763">MKDQPTRQARRHARVRAQRERKKVLLPLGTVLVVIMLAVLVVQPNLKTASLHHTKAESESVKVVTSEKTKSSQPKDHAKKHSEKAKQTQPALWNEEKDAQLNSYIQRWQLAMGQHYQRYYPESGAGRLNFYGVSYPDDFAKQAINVSGRSLSVDTSKNGRGAADFNVVAIYSDIQQAQMNGHLYLFGFEDEQPHVLITQQNQGMPDGKVHFTDTANQDLADNFRRIVGSQADSEDPEATVPSQSSQIQVNPGQQIAV</sequence>
<feature type="region of interest" description="Disordered" evidence="1">
    <location>
        <begin position="231"/>
        <end position="257"/>
    </location>
</feature>
<comment type="caution">
    <text evidence="4">The sequence shown here is derived from an EMBL/GenBank/DDBJ whole genome shotgun (WGS) entry which is preliminary data.</text>
</comment>
<dbReference type="PATRIC" id="fig|1123500.6.peg.1076"/>
<evidence type="ECO:0000259" key="3">
    <source>
        <dbReference type="Pfam" id="PF15983"/>
    </source>
</evidence>
<keyword evidence="2" id="KW-0812">Transmembrane</keyword>
<dbReference type="eggNOG" id="ENOG50331MW">
    <property type="taxonomic scope" value="Bacteria"/>
</dbReference>
<dbReference type="InParanoid" id="A0A0R2FU79"/>
<feature type="transmembrane region" description="Helical" evidence="2">
    <location>
        <begin position="24"/>
        <end position="42"/>
    </location>
</feature>
<dbReference type="Pfam" id="PF15983">
    <property type="entry name" value="DUF4767"/>
    <property type="match status" value="1"/>
</dbReference>
<dbReference type="STRING" id="1123500.GCA_000420365_01126"/>
<dbReference type="EMBL" id="JQAX01000004">
    <property type="protein sequence ID" value="KRN31195.1"/>
    <property type="molecule type" value="Genomic_DNA"/>
</dbReference>
<organism evidence="4 5">
    <name type="scientific">Weissella halotolerans DSM 20190</name>
    <dbReference type="NCBI Taxonomy" id="1123500"/>
    <lineage>
        <taxon>Bacteria</taxon>
        <taxon>Bacillati</taxon>
        <taxon>Bacillota</taxon>
        <taxon>Bacilli</taxon>
        <taxon>Lactobacillales</taxon>
        <taxon>Lactobacillaceae</taxon>
        <taxon>Weissella</taxon>
    </lineage>
</organism>
<dbReference type="RefSeq" id="WP_022791845.1">
    <property type="nucleotide sequence ID" value="NZ_ATUU01000004.1"/>
</dbReference>
<name>A0A0R2FU79_9LACO</name>
<dbReference type="Proteomes" id="UP000051296">
    <property type="component" value="Unassembled WGS sequence"/>
</dbReference>
<accession>A0A0R2FU79</accession>
<keyword evidence="2" id="KW-0472">Membrane</keyword>
<feature type="compositionally biased region" description="Polar residues" evidence="1">
    <location>
        <begin position="240"/>
        <end position="257"/>
    </location>
</feature>
<feature type="region of interest" description="Disordered" evidence="1">
    <location>
        <begin position="51"/>
        <end position="90"/>
    </location>
</feature>
<keyword evidence="2" id="KW-1133">Transmembrane helix</keyword>
<feature type="compositionally biased region" description="Basic and acidic residues" evidence="1">
    <location>
        <begin position="54"/>
        <end position="76"/>
    </location>
</feature>